<proteinExistence type="inferred from homology"/>
<comment type="pathway">
    <text evidence="2 19">Cofactor biosynthesis; thiamine diphosphate biosynthesis.</text>
</comment>
<keyword evidence="6 19" id="KW-0547">Nucleotide-binding</keyword>
<evidence type="ECO:0000256" key="3">
    <source>
        <dbReference type="ARBA" id="ARBA00022490"/>
    </source>
</evidence>
<dbReference type="EMBL" id="CP011388">
    <property type="protein sequence ID" value="ANE47338.1"/>
    <property type="molecule type" value="Genomic_DNA"/>
</dbReference>
<dbReference type="Pfam" id="PF22025">
    <property type="entry name" value="ThiI_fer"/>
    <property type="match status" value="1"/>
</dbReference>
<feature type="binding site" evidence="19">
    <location>
        <position position="297"/>
    </location>
    <ligand>
        <name>ATP</name>
        <dbReference type="ChEBI" id="CHEBI:30616"/>
    </ligand>
</feature>
<evidence type="ECO:0000256" key="16">
    <source>
        <dbReference type="ARBA" id="ARBA00075337"/>
    </source>
</evidence>
<evidence type="ECO:0000256" key="11">
    <source>
        <dbReference type="ARBA" id="ARBA00052330"/>
    </source>
</evidence>
<dbReference type="STRING" id="1178515.SY83_14875"/>
<dbReference type="GO" id="GO:0000049">
    <property type="term" value="F:tRNA binding"/>
    <property type="evidence" value="ECO:0007669"/>
    <property type="project" value="UniProtKB-UniRule"/>
</dbReference>
<dbReference type="PANTHER" id="PTHR43209">
    <property type="entry name" value="TRNA SULFURTRANSFERASE"/>
    <property type="match status" value="1"/>
</dbReference>
<evidence type="ECO:0000256" key="9">
    <source>
        <dbReference type="ARBA" id="ARBA00022977"/>
    </source>
</evidence>
<dbReference type="EC" id="2.8.1.4" evidence="14 19"/>
<comment type="subcellular location">
    <subcellularLocation>
        <location evidence="1 19">Cytoplasm</location>
    </subcellularLocation>
</comment>
<dbReference type="HAMAP" id="MF_00021">
    <property type="entry name" value="ThiI"/>
    <property type="match status" value="1"/>
</dbReference>
<dbReference type="Proteomes" id="UP000076927">
    <property type="component" value="Chromosome"/>
</dbReference>
<feature type="domain" description="THUMP" evidence="20">
    <location>
        <begin position="61"/>
        <end position="166"/>
    </location>
</feature>
<dbReference type="SUPFAM" id="SSF52402">
    <property type="entry name" value="Adenine nucleotide alpha hydrolases-like"/>
    <property type="match status" value="1"/>
</dbReference>
<dbReference type="InterPro" id="IPR050102">
    <property type="entry name" value="tRNA_sulfurtransferase_ThiI"/>
</dbReference>
<comment type="similarity">
    <text evidence="13 19">Belongs to the ThiI family.</text>
</comment>
<reference evidence="21 22" key="1">
    <citation type="submission" date="2015-01" db="EMBL/GenBank/DDBJ databases">
        <title>Paenibacillus swuensis/DY6/whole genome sequencing.</title>
        <authorList>
            <person name="Kim M.K."/>
            <person name="Srinivasan S."/>
            <person name="Lee J.-J."/>
        </authorList>
    </citation>
    <scope>NUCLEOTIDE SEQUENCE [LARGE SCALE GENOMIC DNA]</scope>
    <source>
        <strain evidence="21 22">DY6</strain>
    </source>
</reference>
<dbReference type="GO" id="GO:0140741">
    <property type="term" value="F:tRNA-uracil-4 sulfurtransferase activity"/>
    <property type="evidence" value="ECO:0007669"/>
    <property type="project" value="UniProtKB-EC"/>
</dbReference>
<evidence type="ECO:0000256" key="14">
    <source>
        <dbReference type="ARBA" id="ARBA00066827"/>
    </source>
</evidence>
<dbReference type="SMART" id="SM00981">
    <property type="entry name" value="THUMP"/>
    <property type="match status" value="1"/>
</dbReference>
<evidence type="ECO:0000256" key="12">
    <source>
        <dbReference type="ARBA" id="ARBA00058382"/>
    </source>
</evidence>
<evidence type="ECO:0000256" key="7">
    <source>
        <dbReference type="ARBA" id="ARBA00022840"/>
    </source>
</evidence>
<evidence type="ECO:0000256" key="18">
    <source>
        <dbReference type="ARBA" id="ARBA00080570"/>
    </source>
</evidence>
<dbReference type="GO" id="GO:0002937">
    <property type="term" value="P:tRNA 4-thiouridine biosynthesis"/>
    <property type="evidence" value="ECO:0007669"/>
    <property type="project" value="TreeGrafter"/>
</dbReference>
<keyword evidence="5 19" id="KW-0808">Transferase</keyword>
<dbReference type="CDD" id="cd01712">
    <property type="entry name" value="PPase_ThiI"/>
    <property type="match status" value="1"/>
</dbReference>
<feature type="binding site" evidence="19">
    <location>
        <begin position="209"/>
        <end position="210"/>
    </location>
    <ligand>
        <name>ATP</name>
        <dbReference type="ChEBI" id="CHEBI:30616"/>
    </ligand>
</feature>
<gene>
    <name evidence="19" type="primary">thiI</name>
    <name evidence="21" type="ORF">SY83_14875</name>
</gene>
<dbReference type="KEGG" id="pswu:SY83_14875"/>
<accession>A0A172TJX8</accession>
<evidence type="ECO:0000313" key="21">
    <source>
        <dbReference type="EMBL" id="ANE47338.1"/>
    </source>
</evidence>
<dbReference type="GO" id="GO:0009228">
    <property type="term" value="P:thiamine biosynthetic process"/>
    <property type="evidence" value="ECO:0007669"/>
    <property type="project" value="UniProtKB-KW"/>
</dbReference>
<comment type="catalytic activity">
    <reaction evidence="11 19">
        <text>[ThiS sulfur-carrier protein]-C-terminal Gly-Gly-AMP + S-sulfanyl-L-cysteinyl-[cysteine desulfurase] + AH2 = [ThiS sulfur-carrier protein]-C-terminal-Gly-aminoethanethioate + L-cysteinyl-[cysteine desulfurase] + A + AMP + 2 H(+)</text>
        <dbReference type="Rhea" id="RHEA:43340"/>
        <dbReference type="Rhea" id="RHEA-COMP:12157"/>
        <dbReference type="Rhea" id="RHEA-COMP:12158"/>
        <dbReference type="Rhea" id="RHEA-COMP:12910"/>
        <dbReference type="Rhea" id="RHEA-COMP:19908"/>
        <dbReference type="ChEBI" id="CHEBI:13193"/>
        <dbReference type="ChEBI" id="CHEBI:15378"/>
        <dbReference type="ChEBI" id="CHEBI:17499"/>
        <dbReference type="ChEBI" id="CHEBI:29950"/>
        <dbReference type="ChEBI" id="CHEBI:61963"/>
        <dbReference type="ChEBI" id="CHEBI:90618"/>
        <dbReference type="ChEBI" id="CHEBI:232372"/>
        <dbReference type="ChEBI" id="CHEBI:456215"/>
    </reaction>
</comment>
<dbReference type="InterPro" id="IPR049962">
    <property type="entry name" value="THUMP_ThiI"/>
</dbReference>
<dbReference type="FunFam" id="3.40.50.620:FF:000053">
    <property type="entry name" value="Probable tRNA sulfurtransferase"/>
    <property type="match status" value="1"/>
</dbReference>
<sequence>MINPDLILLRFGELTLKGKNRNRFEQAVIHYTLDVLKDFGELTYRKAYGRFFLELNGAPYPSVASKLSKIFGIQTFSPVLRRSHDSEAICTAAVQVMEGLSKRPQTFKVSVKRTWKEYHHDTQEMNPMIGGAVLRAFPGLKVDVHEPDVELRVEIREEGTYIFSDIIPGAGGYPVGSNGKAMLMLSGGIDSPVAGWLSMRKGLEIEAVHFHAFPFTSERAKQKVIDLSLHLAGYTRKIKVHMVPFTEIQTRLNAMGQPNLMITLMRRAMFRITERLADLNGAKALVTGESLGQVASQTLPSLNAIGSVVDMPLLRPLITMDKEDIIRIAHRIGTYDTSILPYEDCCTLFVPKSPSTNPNINVLERIEGRAAWLEEEIEKAVKDTESFMLSHLFDTGYAPKQEGIEVSLSEDMERFF</sequence>
<evidence type="ECO:0000256" key="8">
    <source>
        <dbReference type="ARBA" id="ARBA00022884"/>
    </source>
</evidence>
<dbReference type="Gene3D" id="3.30.2130.30">
    <property type="match status" value="1"/>
</dbReference>
<dbReference type="Pfam" id="PF02568">
    <property type="entry name" value="ThiI"/>
    <property type="match status" value="1"/>
</dbReference>
<keyword evidence="4 19" id="KW-0820">tRNA-binding</keyword>
<evidence type="ECO:0000259" key="20">
    <source>
        <dbReference type="PROSITE" id="PS51165"/>
    </source>
</evidence>
<dbReference type="SUPFAM" id="SSF143437">
    <property type="entry name" value="THUMP domain-like"/>
    <property type="match status" value="1"/>
</dbReference>
<dbReference type="InterPro" id="IPR054173">
    <property type="entry name" value="ThiI_fer"/>
</dbReference>
<evidence type="ECO:0000256" key="6">
    <source>
        <dbReference type="ARBA" id="ARBA00022741"/>
    </source>
</evidence>
<dbReference type="GO" id="GO:0052837">
    <property type="term" value="P:thiazole biosynthetic process"/>
    <property type="evidence" value="ECO:0007669"/>
    <property type="project" value="TreeGrafter"/>
</dbReference>
<dbReference type="PROSITE" id="PS51165">
    <property type="entry name" value="THUMP"/>
    <property type="match status" value="1"/>
</dbReference>
<comment type="function">
    <text evidence="12 19">Catalyzes the ATP-dependent transfer of a sulfur to tRNA to produce 4-thiouridine in position 8 of tRNAs, which functions as a near-UV photosensor. Also catalyzes the transfer of sulfur to the sulfur carrier protein ThiS, forming ThiS-thiocarboxylate. This is a step in the synthesis of thiazole, in the thiamine biosynthesis pathway. The sulfur is donated as persulfide by IscS.</text>
</comment>
<dbReference type="OrthoDB" id="9773948at2"/>
<evidence type="ECO:0000256" key="10">
    <source>
        <dbReference type="ARBA" id="ARBA00050570"/>
    </source>
</evidence>
<keyword evidence="22" id="KW-1185">Reference proteome</keyword>
<dbReference type="InterPro" id="IPR049961">
    <property type="entry name" value="ThiI_N"/>
</dbReference>
<protein>
    <recommendedName>
        <fullName evidence="15 19">Probable tRNA sulfurtransferase</fullName>
        <ecNumber evidence="14 19">2.8.1.4</ecNumber>
    </recommendedName>
    <alternativeName>
        <fullName evidence="16 19">Sulfur carrier protein ThiS sulfurtransferase</fullName>
    </alternativeName>
    <alternativeName>
        <fullName evidence="17 19">Thiamine biosynthesis protein ThiI</fullName>
    </alternativeName>
    <alternativeName>
        <fullName evidence="18 19">tRNA 4-thiouridine synthase</fullName>
    </alternativeName>
</protein>
<dbReference type="InterPro" id="IPR004114">
    <property type="entry name" value="THUMP_dom"/>
</dbReference>
<dbReference type="InterPro" id="IPR003720">
    <property type="entry name" value="tRNA_STrfase"/>
</dbReference>
<dbReference type="Pfam" id="PF02926">
    <property type="entry name" value="THUMP"/>
    <property type="match status" value="1"/>
</dbReference>
<dbReference type="GO" id="GO:0005829">
    <property type="term" value="C:cytosol"/>
    <property type="evidence" value="ECO:0007669"/>
    <property type="project" value="TreeGrafter"/>
</dbReference>
<dbReference type="GO" id="GO:0004810">
    <property type="term" value="F:CCA tRNA nucleotidyltransferase activity"/>
    <property type="evidence" value="ECO:0007669"/>
    <property type="project" value="InterPro"/>
</dbReference>
<dbReference type="InterPro" id="IPR014729">
    <property type="entry name" value="Rossmann-like_a/b/a_fold"/>
</dbReference>
<evidence type="ECO:0000256" key="1">
    <source>
        <dbReference type="ARBA" id="ARBA00004496"/>
    </source>
</evidence>
<feature type="binding site" evidence="19">
    <location>
        <position position="266"/>
    </location>
    <ligand>
        <name>ATP</name>
        <dbReference type="ChEBI" id="CHEBI:30616"/>
    </ligand>
</feature>
<dbReference type="PATRIC" id="fig|1178515.4.peg.2989"/>
<comment type="catalytic activity">
    <reaction evidence="10 19">
        <text>[ThiI sulfur-carrier protein]-S-sulfanyl-L-cysteine + a uridine in tRNA + 2 reduced [2Fe-2S]-[ferredoxin] + ATP + H(+) = [ThiI sulfur-carrier protein]-L-cysteine + a 4-thiouridine in tRNA + 2 oxidized [2Fe-2S]-[ferredoxin] + AMP + diphosphate</text>
        <dbReference type="Rhea" id="RHEA:24176"/>
        <dbReference type="Rhea" id="RHEA-COMP:10000"/>
        <dbReference type="Rhea" id="RHEA-COMP:10001"/>
        <dbReference type="Rhea" id="RHEA-COMP:13337"/>
        <dbReference type="Rhea" id="RHEA-COMP:13338"/>
        <dbReference type="Rhea" id="RHEA-COMP:13339"/>
        <dbReference type="Rhea" id="RHEA-COMP:13340"/>
        <dbReference type="ChEBI" id="CHEBI:15378"/>
        <dbReference type="ChEBI" id="CHEBI:29950"/>
        <dbReference type="ChEBI" id="CHEBI:30616"/>
        <dbReference type="ChEBI" id="CHEBI:33019"/>
        <dbReference type="ChEBI" id="CHEBI:33737"/>
        <dbReference type="ChEBI" id="CHEBI:33738"/>
        <dbReference type="ChEBI" id="CHEBI:61963"/>
        <dbReference type="ChEBI" id="CHEBI:65315"/>
        <dbReference type="ChEBI" id="CHEBI:136798"/>
        <dbReference type="ChEBI" id="CHEBI:456215"/>
        <dbReference type="EC" id="2.8.1.4"/>
    </reaction>
</comment>
<evidence type="ECO:0000256" key="13">
    <source>
        <dbReference type="ARBA" id="ARBA00061472"/>
    </source>
</evidence>
<evidence type="ECO:0000256" key="4">
    <source>
        <dbReference type="ARBA" id="ARBA00022555"/>
    </source>
</evidence>
<dbReference type="PANTHER" id="PTHR43209:SF1">
    <property type="entry name" value="TRNA SULFURTRANSFERASE"/>
    <property type="match status" value="1"/>
</dbReference>
<organism evidence="21 22">
    <name type="scientific">Paenibacillus swuensis</name>
    <dbReference type="NCBI Taxonomy" id="1178515"/>
    <lineage>
        <taxon>Bacteria</taxon>
        <taxon>Bacillati</taxon>
        <taxon>Bacillota</taxon>
        <taxon>Bacilli</taxon>
        <taxon>Bacillales</taxon>
        <taxon>Paenibacillaceae</taxon>
        <taxon>Paenibacillus</taxon>
    </lineage>
</organism>
<dbReference type="AlphaFoldDB" id="A0A172TJX8"/>
<dbReference type="UniPathway" id="UPA00060"/>
<dbReference type="NCBIfam" id="TIGR00342">
    <property type="entry name" value="tRNA uracil 4-sulfurtransferase ThiI"/>
    <property type="match status" value="1"/>
</dbReference>
<evidence type="ECO:0000256" key="19">
    <source>
        <dbReference type="HAMAP-Rule" id="MF_00021"/>
    </source>
</evidence>
<evidence type="ECO:0000256" key="2">
    <source>
        <dbReference type="ARBA" id="ARBA00004948"/>
    </source>
</evidence>
<feature type="binding site" evidence="19">
    <location>
        <position position="288"/>
    </location>
    <ligand>
        <name>ATP</name>
        <dbReference type="ChEBI" id="CHEBI:30616"/>
    </ligand>
</feature>
<keyword evidence="7 19" id="KW-0067">ATP-binding</keyword>
<name>A0A172TJX8_9BACL</name>
<keyword evidence="8 19" id="KW-0694">RNA-binding</keyword>
<dbReference type="GO" id="GO:0009229">
    <property type="term" value="P:thiamine diphosphate biosynthetic process"/>
    <property type="evidence" value="ECO:0007669"/>
    <property type="project" value="UniProtKB-UniRule"/>
</dbReference>
<evidence type="ECO:0000256" key="15">
    <source>
        <dbReference type="ARBA" id="ARBA00071867"/>
    </source>
</evidence>
<evidence type="ECO:0000313" key="22">
    <source>
        <dbReference type="Proteomes" id="UP000076927"/>
    </source>
</evidence>
<dbReference type="CDD" id="cd11716">
    <property type="entry name" value="THUMP_ThiI"/>
    <property type="match status" value="1"/>
</dbReference>
<feature type="binding site" evidence="19">
    <location>
        <begin position="184"/>
        <end position="185"/>
    </location>
    <ligand>
        <name>ATP</name>
        <dbReference type="ChEBI" id="CHEBI:30616"/>
    </ligand>
</feature>
<dbReference type="Gene3D" id="3.40.50.620">
    <property type="entry name" value="HUPs"/>
    <property type="match status" value="1"/>
</dbReference>
<dbReference type="GO" id="GO:0005524">
    <property type="term" value="F:ATP binding"/>
    <property type="evidence" value="ECO:0007669"/>
    <property type="project" value="UniProtKB-UniRule"/>
</dbReference>
<evidence type="ECO:0000256" key="17">
    <source>
        <dbReference type="ARBA" id="ARBA00077849"/>
    </source>
</evidence>
<dbReference type="InterPro" id="IPR020536">
    <property type="entry name" value="ThiI_AANH"/>
</dbReference>
<keyword evidence="9 19" id="KW-0784">Thiamine biosynthesis</keyword>
<keyword evidence="3 19" id="KW-0963">Cytoplasm</keyword>
<evidence type="ECO:0000256" key="5">
    <source>
        <dbReference type="ARBA" id="ARBA00022679"/>
    </source>
</evidence>